<evidence type="ECO:0000313" key="3">
    <source>
        <dbReference type="Proteomes" id="UP000298493"/>
    </source>
</evidence>
<accession>A0A4Z1NWT0</accession>
<keyword evidence="3" id="KW-1185">Reference proteome</keyword>
<feature type="compositionally biased region" description="Polar residues" evidence="1">
    <location>
        <begin position="85"/>
        <end position="106"/>
    </location>
</feature>
<name>A0A4Z1NWT0_9PEZI</name>
<dbReference type="EMBL" id="SNSC02000020">
    <property type="protein sequence ID" value="TID15539.1"/>
    <property type="molecule type" value="Genomic_DNA"/>
</dbReference>
<proteinExistence type="predicted"/>
<evidence type="ECO:0000313" key="2">
    <source>
        <dbReference type="EMBL" id="TID15539.1"/>
    </source>
</evidence>
<feature type="compositionally biased region" description="Polar residues" evidence="1">
    <location>
        <begin position="14"/>
        <end position="25"/>
    </location>
</feature>
<sequence length="181" mass="20465">MRHCRPTAIPVAVANQSTAGQQRYPSQWPIKALPASSDTRPIGQSKQPIKLLPASSDARPMGQSNEPVRLAHPASPSNEPIPLAHQTSQSNYWSPQPSDGPTTAFNATGRGLDMPNHRRRQLVGSRERRQQLAESRERRHQLAESRERRRLNERRWAWTMGHRPSSIVHRPRASEDKAATW</sequence>
<feature type="region of interest" description="Disordered" evidence="1">
    <location>
        <begin position="1"/>
        <end position="152"/>
    </location>
</feature>
<evidence type="ECO:0000256" key="1">
    <source>
        <dbReference type="SAM" id="MobiDB-lite"/>
    </source>
</evidence>
<dbReference type="Proteomes" id="UP000298493">
    <property type="component" value="Unassembled WGS sequence"/>
</dbReference>
<organism evidence="2 3">
    <name type="scientific">Venturia nashicola</name>
    <dbReference type="NCBI Taxonomy" id="86259"/>
    <lineage>
        <taxon>Eukaryota</taxon>
        <taxon>Fungi</taxon>
        <taxon>Dikarya</taxon>
        <taxon>Ascomycota</taxon>
        <taxon>Pezizomycotina</taxon>
        <taxon>Dothideomycetes</taxon>
        <taxon>Pleosporomycetidae</taxon>
        <taxon>Venturiales</taxon>
        <taxon>Venturiaceae</taxon>
        <taxon>Venturia</taxon>
    </lineage>
</organism>
<feature type="compositionally biased region" description="Polar residues" evidence="1">
    <location>
        <begin position="36"/>
        <end position="47"/>
    </location>
</feature>
<protein>
    <submittedName>
        <fullName evidence="2">Uncharacterized protein</fullName>
    </submittedName>
</protein>
<comment type="caution">
    <text evidence="2">The sequence shown here is derived from an EMBL/GenBank/DDBJ whole genome shotgun (WGS) entry which is preliminary data.</text>
</comment>
<reference evidence="2 3" key="1">
    <citation type="submission" date="2019-04" db="EMBL/GenBank/DDBJ databases">
        <title>High contiguity whole genome sequence and gene annotation resource for two Venturia nashicola isolates.</title>
        <authorList>
            <person name="Prokchorchik M."/>
            <person name="Won K."/>
            <person name="Lee Y."/>
            <person name="Choi E.D."/>
            <person name="Segonzac C."/>
            <person name="Sohn K.H."/>
        </authorList>
    </citation>
    <scope>NUCLEOTIDE SEQUENCE [LARGE SCALE GENOMIC DNA]</scope>
    <source>
        <strain evidence="2 3">PRI2</strain>
    </source>
</reference>
<gene>
    <name evidence="2" type="ORF">E6O75_ATG07867</name>
</gene>
<feature type="compositionally biased region" description="Basic and acidic residues" evidence="1">
    <location>
        <begin position="125"/>
        <end position="147"/>
    </location>
</feature>
<dbReference type="AlphaFoldDB" id="A0A4Z1NWT0"/>